<sequence length="170" mass="18234">MTSLFLHPPYAEDQPSSHAILYLHITRATAMTASFASLISAPTSLFVSRYRYSTPMNLTNLTPRLLTHASRGLAIGTALGIAMTWSRMRGRDEIEWQDRAWRLLENGGEKETDWWVLGGAATGAVVGLAGVMRGKIPVGVGKSILGGAGVGMGVGVPYMVSTYARGRKPA</sequence>
<evidence type="ECO:0000313" key="2">
    <source>
        <dbReference type="EMBL" id="KAH7116880.1"/>
    </source>
</evidence>
<keyword evidence="1" id="KW-0812">Transmembrane</keyword>
<dbReference type="InterPro" id="IPR013869">
    <property type="entry name" value="DUF1757"/>
</dbReference>
<feature type="transmembrane region" description="Helical" evidence="1">
    <location>
        <begin position="144"/>
        <end position="164"/>
    </location>
</feature>
<dbReference type="OrthoDB" id="544298at2759"/>
<feature type="transmembrane region" description="Helical" evidence="1">
    <location>
        <begin position="20"/>
        <end position="47"/>
    </location>
</feature>
<evidence type="ECO:0000313" key="3">
    <source>
        <dbReference type="Proteomes" id="UP000700596"/>
    </source>
</evidence>
<dbReference type="EMBL" id="JAGMWT010000014">
    <property type="protein sequence ID" value="KAH7116880.1"/>
    <property type="molecule type" value="Genomic_DNA"/>
</dbReference>
<dbReference type="PANTHER" id="PTHR38636:SF1">
    <property type="entry name" value="CHLORIDE CHANNEL PROTEIN CLC-D"/>
    <property type="match status" value="1"/>
</dbReference>
<comment type="caution">
    <text evidence="2">The sequence shown here is derived from an EMBL/GenBank/DDBJ whole genome shotgun (WGS) entry which is preliminary data.</text>
</comment>
<reference evidence="2" key="1">
    <citation type="journal article" date="2021" name="Nat. Commun.">
        <title>Genetic determinants of endophytism in the Arabidopsis root mycobiome.</title>
        <authorList>
            <person name="Mesny F."/>
            <person name="Miyauchi S."/>
            <person name="Thiergart T."/>
            <person name="Pickel B."/>
            <person name="Atanasova L."/>
            <person name="Karlsson M."/>
            <person name="Huettel B."/>
            <person name="Barry K.W."/>
            <person name="Haridas S."/>
            <person name="Chen C."/>
            <person name="Bauer D."/>
            <person name="Andreopoulos W."/>
            <person name="Pangilinan J."/>
            <person name="LaButti K."/>
            <person name="Riley R."/>
            <person name="Lipzen A."/>
            <person name="Clum A."/>
            <person name="Drula E."/>
            <person name="Henrissat B."/>
            <person name="Kohler A."/>
            <person name="Grigoriev I.V."/>
            <person name="Martin F.M."/>
            <person name="Hacquard S."/>
        </authorList>
    </citation>
    <scope>NUCLEOTIDE SEQUENCE</scope>
    <source>
        <strain evidence="2">MPI-CAGE-CH-0243</strain>
    </source>
</reference>
<protein>
    <submittedName>
        <fullName evidence="2">Uncharacterized protein</fullName>
    </submittedName>
</protein>
<dbReference type="Proteomes" id="UP000700596">
    <property type="component" value="Unassembled WGS sequence"/>
</dbReference>
<dbReference type="PANTHER" id="PTHR38636">
    <property type="entry name" value="PROTEIN CBG20488"/>
    <property type="match status" value="1"/>
</dbReference>
<name>A0A9P9DAM2_9PLEO</name>
<dbReference type="Pfam" id="PF08560">
    <property type="entry name" value="DUF1757"/>
    <property type="match status" value="1"/>
</dbReference>
<keyword evidence="1" id="KW-0472">Membrane</keyword>
<evidence type="ECO:0000256" key="1">
    <source>
        <dbReference type="SAM" id="Phobius"/>
    </source>
</evidence>
<organism evidence="2 3">
    <name type="scientific">Dendryphion nanum</name>
    <dbReference type="NCBI Taxonomy" id="256645"/>
    <lineage>
        <taxon>Eukaryota</taxon>
        <taxon>Fungi</taxon>
        <taxon>Dikarya</taxon>
        <taxon>Ascomycota</taxon>
        <taxon>Pezizomycotina</taxon>
        <taxon>Dothideomycetes</taxon>
        <taxon>Pleosporomycetidae</taxon>
        <taxon>Pleosporales</taxon>
        <taxon>Torulaceae</taxon>
        <taxon>Dendryphion</taxon>
    </lineage>
</organism>
<accession>A0A9P9DAM2</accession>
<feature type="transmembrane region" description="Helical" evidence="1">
    <location>
        <begin position="114"/>
        <end position="132"/>
    </location>
</feature>
<proteinExistence type="predicted"/>
<feature type="transmembrane region" description="Helical" evidence="1">
    <location>
        <begin position="68"/>
        <end position="86"/>
    </location>
</feature>
<dbReference type="AlphaFoldDB" id="A0A9P9DAM2"/>
<gene>
    <name evidence="2" type="ORF">B0J11DRAFT_443168</name>
</gene>
<keyword evidence="3" id="KW-1185">Reference proteome</keyword>
<keyword evidence="1" id="KW-1133">Transmembrane helix</keyword>